<gene>
    <name evidence="1" type="ORF">SAMN05421731_11456</name>
</gene>
<proteinExistence type="predicted"/>
<evidence type="ECO:0000313" key="1">
    <source>
        <dbReference type="EMBL" id="SNX46643.1"/>
    </source>
</evidence>
<name>A0A240EED7_9GAMM</name>
<reference evidence="2" key="1">
    <citation type="submission" date="2016-09" db="EMBL/GenBank/DDBJ databases">
        <authorList>
            <person name="Varghese N."/>
            <person name="Submissions S."/>
        </authorList>
    </citation>
    <scope>NUCLEOTIDE SEQUENCE [LARGE SCALE GENOMIC DNA]</scope>
    <source>
        <strain evidence="2">ANC 4466</strain>
    </source>
</reference>
<dbReference type="AlphaFoldDB" id="A0A240EED7"/>
<evidence type="ECO:0000313" key="2">
    <source>
        <dbReference type="Proteomes" id="UP000219042"/>
    </source>
</evidence>
<sequence>MNEVIALKRSMPNKEAIYAQYPIGEIKRLYDYRLKYQVLSEEIGTLVKENQQLREKNITIEIYAV</sequence>
<accession>A0A240EED7</accession>
<organism evidence="1 2">
    <name type="scientific">Acinetobacter puyangensis</name>
    <dbReference type="NCBI Taxonomy" id="1096779"/>
    <lineage>
        <taxon>Bacteria</taxon>
        <taxon>Pseudomonadati</taxon>
        <taxon>Pseudomonadota</taxon>
        <taxon>Gammaproteobacteria</taxon>
        <taxon>Moraxellales</taxon>
        <taxon>Moraxellaceae</taxon>
        <taxon>Acinetobacter</taxon>
    </lineage>
</organism>
<keyword evidence="2" id="KW-1185">Reference proteome</keyword>
<dbReference type="EMBL" id="OANT01000014">
    <property type="protein sequence ID" value="SNX46643.1"/>
    <property type="molecule type" value="Genomic_DNA"/>
</dbReference>
<dbReference type="RefSeq" id="WP_097080380.1">
    <property type="nucleotide sequence ID" value="NZ_BAABHT010000013.1"/>
</dbReference>
<dbReference type="Proteomes" id="UP000219042">
    <property type="component" value="Unassembled WGS sequence"/>
</dbReference>
<protein>
    <submittedName>
        <fullName evidence="1">Uncharacterized protein</fullName>
    </submittedName>
</protein>